<dbReference type="PANTHER" id="PTHR34365:SF7">
    <property type="entry name" value="GLYCINE-RICH DOMAIN-CONTAINING PROTEIN 1"/>
    <property type="match status" value="1"/>
</dbReference>
<dbReference type="PANTHER" id="PTHR34365">
    <property type="entry name" value="ENOLASE (DUF1399)"/>
    <property type="match status" value="1"/>
</dbReference>
<sequence>MGNASSFSLPRLTTHIHTSSGAVFRLSYWDLVDHILLLRQVSNHPEMTEKGEKLDFYVQDYCYRMSKNQIMSKRQQSELSWQTDWIWQVHRLHPIAYYNDCIKQIPAKKDTIIVPTFDIDLIWHTHMIYPMNYLEFSTALCGYLLDHDDSIASTILTDAYRDTAERWKVAYGSEYGQNIDRNSSLKYFDPRRCAMIHKPDERKRSKYESSGGREGYRKNRDGYSNSDDGGSSCGGDCGGD</sequence>
<evidence type="ECO:0008006" key="4">
    <source>
        <dbReference type="Google" id="ProtNLM"/>
    </source>
</evidence>
<protein>
    <recommendedName>
        <fullName evidence="4">Glycine-rich domain-containing protein-like</fullName>
    </recommendedName>
</protein>
<evidence type="ECO:0000313" key="3">
    <source>
        <dbReference type="Proteomes" id="UP000663869"/>
    </source>
</evidence>
<gene>
    <name evidence="2" type="ORF">FME351_LOCUS8883</name>
</gene>
<dbReference type="EMBL" id="CAJNYU010000949">
    <property type="protein sequence ID" value="CAF3399028.1"/>
    <property type="molecule type" value="Genomic_DNA"/>
</dbReference>
<evidence type="ECO:0000256" key="1">
    <source>
        <dbReference type="SAM" id="MobiDB-lite"/>
    </source>
</evidence>
<reference evidence="2" key="1">
    <citation type="submission" date="2021-02" db="EMBL/GenBank/DDBJ databases">
        <authorList>
            <person name="Nowell W R."/>
        </authorList>
    </citation>
    <scope>NUCLEOTIDE SEQUENCE</scope>
</reference>
<feature type="compositionally biased region" description="Gly residues" evidence="1">
    <location>
        <begin position="231"/>
        <end position="240"/>
    </location>
</feature>
<organism evidence="2 3">
    <name type="scientific">Rotaria socialis</name>
    <dbReference type="NCBI Taxonomy" id="392032"/>
    <lineage>
        <taxon>Eukaryota</taxon>
        <taxon>Metazoa</taxon>
        <taxon>Spiralia</taxon>
        <taxon>Gnathifera</taxon>
        <taxon>Rotifera</taxon>
        <taxon>Eurotatoria</taxon>
        <taxon>Bdelloidea</taxon>
        <taxon>Philodinida</taxon>
        <taxon>Philodinidae</taxon>
        <taxon>Rotaria</taxon>
    </lineage>
</organism>
<evidence type="ECO:0000313" key="2">
    <source>
        <dbReference type="EMBL" id="CAF3399028.1"/>
    </source>
</evidence>
<feature type="region of interest" description="Disordered" evidence="1">
    <location>
        <begin position="199"/>
        <end position="240"/>
    </location>
</feature>
<dbReference type="AlphaFoldDB" id="A0A818A1R5"/>
<name>A0A818A1R5_9BILA</name>
<dbReference type="Pfam" id="PF07173">
    <property type="entry name" value="GRDP-like"/>
    <property type="match status" value="1"/>
</dbReference>
<comment type="caution">
    <text evidence="2">The sequence shown here is derived from an EMBL/GenBank/DDBJ whole genome shotgun (WGS) entry which is preliminary data.</text>
</comment>
<accession>A0A818A1R5</accession>
<dbReference type="Proteomes" id="UP000663869">
    <property type="component" value="Unassembled WGS sequence"/>
</dbReference>
<dbReference type="InterPro" id="IPR009836">
    <property type="entry name" value="GRDP-like"/>
</dbReference>
<proteinExistence type="predicted"/>